<dbReference type="GO" id="GO:0030170">
    <property type="term" value="F:pyridoxal phosphate binding"/>
    <property type="evidence" value="ECO:0007669"/>
    <property type="project" value="TreeGrafter"/>
</dbReference>
<keyword evidence="5" id="KW-0808">Transferase</keyword>
<evidence type="ECO:0000256" key="1">
    <source>
        <dbReference type="ARBA" id="ARBA00037999"/>
    </source>
</evidence>
<dbReference type="InterPro" id="IPR015422">
    <property type="entry name" value="PyrdxlP-dep_Trfase_small"/>
</dbReference>
<comment type="caution">
    <text evidence="5">The sequence shown here is derived from an EMBL/GenBank/DDBJ whole genome shotgun (WGS) entry which is preliminary data.</text>
</comment>
<dbReference type="RefSeq" id="WP_124794112.1">
    <property type="nucleotide sequence ID" value="NZ_RQYC01000002.1"/>
</dbReference>
<dbReference type="SUPFAM" id="SSF53383">
    <property type="entry name" value="PLP-dependent transferases"/>
    <property type="match status" value="1"/>
</dbReference>
<dbReference type="PIRSF" id="PIRSF000390">
    <property type="entry name" value="PLP_StrS"/>
    <property type="match status" value="1"/>
</dbReference>
<dbReference type="InterPro" id="IPR015424">
    <property type="entry name" value="PyrdxlP-dep_Trfase"/>
</dbReference>
<dbReference type="PANTHER" id="PTHR30244:SF34">
    <property type="entry name" value="DTDP-4-AMINO-4,6-DIDEOXYGALACTOSE TRANSAMINASE"/>
    <property type="match status" value="1"/>
</dbReference>
<dbReference type="InterPro" id="IPR000653">
    <property type="entry name" value="DegT/StrS_aminotransferase"/>
</dbReference>
<dbReference type="STRING" id="1121352.GCA_000620925_00145"/>
<dbReference type="AlphaFoldDB" id="A0A3P2A7B5"/>
<evidence type="ECO:0000313" key="5">
    <source>
        <dbReference type="EMBL" id="RRD91319.1"/>
    </source>
</evidence>
<feature type="modified residue" description="N6-(pyridoxal phosphate)lysine" evidence="3">
    <location>
        <position position="188"/>
    </location>
</feature>
<reference evidence="5 6" key="1">
    <citation type="submission" date="2018-11" db="EMBL/GenBank/DDBJ databases">
        <title>Genomes From Bacteria Associated with the Canine Oral Cavity: a Test Case for Automated Genome-Based Taxonomic Assignment.</title>
        <authorList>
            <person name="Coil D.A."/>
            <person name="Jospin G."/>
            <person name="Darling A.E."/>
            <person name="Wallis C."/>
            <person name="Davis I.J."/>
            <person name="Harris S."/>
            <person name="Eisen J.A."/>
            <person name="Holcombe L.J."/>
            <person name="O'Flynn C."/>
        </authorList>
    </citation>
    <scope>NUCLEOTIDE SEQUENCE [LARGE SCALE GENOMIC DNA]</scope>
    <source>
        <strain evidence="5 6">COT-280</strain>
    </source>
</reference>
<evidence type="ECO:0000256" key="2">
    <source>
        <dbReference type="PIRSR" id="PIRSR000390-1"/>
    </source>
</evidence>
<dbReference type="GO" id="GO:0000271">
    <property type="term" value="P:polysaccharide biosynthetic process"/>
    <property type="evidence" value="ECO:0007669"/>
    <property type="project" value="TreeGrafter"/>
</dbReference>
<dbReference type="CDD" id="cd00616">
    <property type="entry name" value="AHBA_syn"/>
    <property type="match status" value="1"/>
</dbReference>
<dbReference type="Gene3D" id="3.90.1150.10">
    <property type="entry name" value="Aspartate Aminotransferase, domain 1"/>
    <property type="match status" value="1"/>
</dbReference>
<dbReference type="PANTHER" id="PTHR30244">
    <property type="entry name" value="TRANSAMINASE"/>
    <property type="match status" value="1"/>
</dbReference>
<dbReference type="InterPro" id="IPR020026">
    <property type="entry name" value="PseC"/>
</dbReference>
<keyword evidence="3 4" id="KW-0663">Pyridoxal phosphate</keyword>
<gene>
    <name evidence="5" type="primary">pseC</name>
    <name evidence="5" type="ORF">EII21_02735</name>
</gene>
<dbReference type="InterPro" id="IPR015421">
    <property type="entry name" value="PyrdxlP-dep_Trfase_major"/>
</dbReference>
<dbReference type="EMBL" id="RQYC01000002">
    <property type="protein sequence ID" value="RRD91319.1"/>
    <property type="molecule type" value="Genomic_DNA"/>
</dbReference>
<keyword evidence="6" id="KW-1185">Reference proteome</keyword>
<proteinExistence type="inferred from homology"/>
<evidence type="ECO:0000256" key="4">
    <source>
        <dbReference type="RuleBase" id="RU004508"/>
    </source>
</evidence>
<dbReference type="Proteomes" id="UP000269923">
    <property type="component" value="Unassembled WGS sequence"/>
</dbReference>
<accession>A0A3P2A7B5</accession>
<dbReference type="Gene3D" id="3.40.640.10">
    <property type="entry name" value="Type I PLP-dependent aspartate aminotransferase-like (Major domain)"/>
    <property type="match status" value="1"/>
</dbReference>
<dbReference type="OrthoDB" id="9804264at2"/>
<comment type="similarity">
    <text evidence="1 4">Belongs to the DegT/DnrJ/EryC1 family.</text>
</comment>
<organism evidence="5 6">
    <name type="scientific">Conchiformibius steedae</name>
    <dbReference type="NCBI Taxonomy" id="153493"/>
    <lineage>
        <taxon>Bacteria</taxon>
        <taxon>Pseudomonadati</taxon>
        <taxon>Pseudomonadota</taxon>
        <taxon>Betaproteobacteria</taxon>
        <taxon>Neisseriales</taxon>
        <taxon>Neisseriaceae</taxon>
        <taxon>Conchiformibius</taxon>
    </lineage>
</organism>
<dbReference type="NCBIfam" id="TIGR03588">
    <property type="entry name" value="PseC"/>
    <property type="match status" value="1"/>
</dbReference>
<evidence type="ECO:0000256" key="3">
    <source>
        <dbReference type="PIRSR" id="PIRSR000390-2"/>
    </source>
</evidence>
<dbReference type="Pfam" id="PF01041">
    <property type="entry name" value="DegT_DnrJ_EryC1"/>
    <property type="match status" value="1"/>
</dbReference>
<name>A0A3P2A7B5_9NEIS</name>
<sequence length="387" mass="42568">MIPYGKQTISPADIAAVTEVLQSDFLTQGNKVPEFERVLADYCGAAHAVAVNSATSALHLACLALGLGQGDVLWTSPITFTASANCALYCGAEVDFVDIDPRTLNLSVTALAEKLEQAQQQGRLPKIVVAVHLCGEPCDMTAIGELAQRYGFAVIEDASHAVGASYLEGKVGNCAYSDITVFSFHPVKIITTAEGGMALSNRPELAQKMNLLRSHGITRNADEMDGDSDGAWYYQQIDLGFNYRMTELQAALGISQMQRLDEFVARRHQLAQRYDALLADLPVALPFRNPDNYSALHLYPVRVLPESGKTRKQVFDYLRENGIGVNVHYIPVPSQPYYRQRFGFQAGAFPHAEAYYAQAISLPMYFDLSEAQQDRVVQVLREVLHTA</sequence>
<dbReference type="GO" id="GO:0008483">
    <property type="term" value="F:transaminase activity"/>
    <property type="evidence" value="ECO:0007669"/>
    <property type="project" value="UniProtKB-KW"/>
</dbReference>
<evidence type="ECO:0000313" key="6">
    <source>
        <dbReference type="Proteomes" id="UP000269923"/>
    </source>
</evidence>
<dbReference type="EC" id="2.6.1.92" evidence="5"/>
<keyword evidence="5" id="KW-0032">Aminotransferase</keyword>
<feature type="active site" description="Proton acceptor" evidence="2">
    <location>
        <position position="188"/>
    </location>
</feature>
<protein>
    <submittedName>
        <fullName evidence="5">UDP-4-amino-4, 6-dideoxy-N-acetyl-beta-L-altrosamine transaminase</fullName>
        <ecNumber evidence="5">2.6.1.92</ecNumber>
    </submittedName>
</protein>